<protein>
    <submittedName>
        <fullName evidence="2">Uncharacterized protein</fullName>
    </submittedName>
</protein>
<dbReference type="EMBL" id="CP144746">
    <property type="protein sequence ID" value="WVZ56926.1"/>
    <property type="molecule type" value="Genomic_DNA"/>
</dbReference>
<reference evidence="2 3" key="1">
    <citation type="submission" date="2024-02" db="EMBL/GenBank/DDBJ databases">
        <title>High-quality chromosome-scale genome assembly of Pensacola bahiagrass (Paspalum notatum Flugge var. saurae).</title>
        <authorList>
            <person name="Vega J.M."/>
            <person name="Podio M."/>
            <person name="Orjuela J."/>
            <person name="Siena L.A."/>
            <person name="Pessino S.C."/>
            <person name="Combes M.C."/>
            <person name="Mariac C."/>
            <person name="Albertini E."/>
            <person name="Pupilli F."/>
            <person name="Ortiz J.P.A."/>
            <person name="Leblanc O."/>
        </authorList>
    </citation>
    <scope>NUCLEOTIDE SEQUENCE [LARGE SCALE GENOMIC DNA]</scope>
    <source>
        <strain evidence="2">R1</strain>
        <tissue evidence="2">Leaf</tissue>
    </source>
</reference>
<dbReference type="AlphaFoldDB" id="A0AAQ3SKA3"/>
<name>A0AAQ3SKA3_PASNO</name>
<evidence type="ECO:0000313" key="2">
    <source>
        <dbReference type="EMBL" id="WVZ56926.1"/>
    </source>
</evidence>
<feature type="region of interest" description="Disordered" evidence="1">
    <location>
        <begin position="1"/>
        <end position="21"/>
    </location>
</feature>
<keyword evidence="3" id="KW-1185">Reference proteome</keyword>
<proteinExistence type="predicted"/>
<evidence type="ECO:0000313" key="3">
    <source>
        <dbReference type="Proteomes" id="UP001341281"/>
    </source>
</evidence>
<feature type="compositionally biased region" description="Pro residues" evidence="1">
    <location>
        <begin position="9"/>
        <end position="21"/>
    </location>
</feature>
<evidence type="ECO:0000256" key="1">
    <source>
        <dbReference type="SAM" id="MobiDB-lite"/>
    </source>
</evidence>
<sequence length="121" mass="12758">MVPAFTPLRPSPAPPCPPPPGPPLWPRRCRLTCPSVVVVATMCAVLSTAPPSTALQRPMAWTSPLRPVSWMPAPLRPLHHGIPSAVVATKRSGLLRPLHRAMAALVAIPVTSAPLHLAKGS</sequence>
<accession>A0AAQ3SKA3</accession>
<organism evidence="2 3">
    <name type="scientific">Paspalum notatum var. saurae</name>
    <dbReference type="NCBI Taxonomy" id="547442"/>
    <lineage>
        <taxon>Eukaryota</taxon>
        <taxon>Viridiplantae</taxon>
        <taxon>Streptophyta</taxon>
        <taxon>Embryophyta</taxon>
        <taxon>Tracheophyta</taxon>
        <taxon>Spermatophyta</taxon>
        <taxon>Magnoliopsida</taxon>
        <taxon>Liliopsida</taxon>
        <taxon>Poales</taxon>
        <taxon>Poaceae</taxon>
        <taxon>PACMAD clade</taxon>
        <taxon>Panicoideae</taxon>
        <taxon>Andropogonodae</taxon>
        <taxon>Paspaleae</taxon>
        <taxon>Paspalinae</taxon>
        <taxon>Paspalum</taxon>
    </lineage>
</organism>
<dbReference type="Proteomes" id="UP001341281">
    <property type="component" value="Chromosome 02"/>
</dbReference>
<gene>
    <name evidence="2" type="ORF">U9M48_007390</name>
</gene>